<keyword evidence="4" id="KW-1185">Reference proteome</keyword>
<reference evidence="2 4" key="2">
    <citation type="journal article" date="2013" name="Nature">
        <title>Insights into bilaterian evolution from three spiralian genomes.</title>
        <authorList>
            <person name="Simakov O."/>
            <person name="Marletaz F."/>
            <person name="Cho S.J."/>
            <person name="Edsinger-Gonzales E."/>
            <person name="Havlak P."/>
            <person name="Hellsten U."/>
            <person name="Kuo D.H."/>
            <person name="Larsson T."/>
            <person name="Lv J."/>
            <person name="Arendt D."/>
            <person name="Savage R."/>
            <person name="Osoegawa K."/>
            <person name="de Jong P."/>
            <person name="Grimwood J."/>
            <person name="Chapman J.A."/>
            <person name="Shapiro H."/>
            <person name="Aerts A."/>
            <person name="Otillar R.P."/>
            <person name="Terry A.Y."/>
            <person name="Boore J.L."/>
            <person name="Grigoriev I.V."/>
            <person name="Lindberg D.R."/>
            <person name="Seaver E.C."/>
            <person name="Weisblat D.A."/>
            <person name="Putnam N.H."/>
            <person name="Rokhsar D.S."/>
        </authorList>
    </citation>
    <scope>NUCLEOTIDE SEQUENCE</scope>
</reference>
<gene>
    <name evidence="3" type="primary">20215343</name>
    <name evidence="2" type="ORF">HELRODRAFT_76784</name>
</gene>
<proteinExistence type="predicted"/>
<dbReference type="GO" id="GO:0006357">
    <property type="term" value="P:regulation of transcription by RNA polymerase II"/>
    <property type="evidence" value="ECO:0000318"/>
    <property type="project" value="GO_Central"/>
</dbReference>
<dbReference type="EnsemblMetazoa" id="HelroT76784">
    <property type="protein sequence ID" value="HelroP76784"/>
    <property type="gene ID" value="HelroG76784"/>
</dbReference>
<evidence type="ECO:0000313" key="3">
    <source>
        <dbReference type="EnsemblMetazoa" id="HelroP76784"/>
    </source>
</evidence>
<dbReference type="Pfam" id="PF02198">
    <property type="entry name" value="SAM_PNT"/>
    <property type="match status" value="1"/>
</dbReference>
<protein>
    <recommendedName>
        <fullName evidence="1">PNT domain-containing protein</fullName>
    </recommendedName>
</protein>
<dbReference type="InParanoid" id="T1G2P5"/>
<dbReference type="GO" id="GO:0043565">
    <property type="term" value="F:sequence-specific DNA binding"/>
    <property type="evidence" value="ECO:0007669"/>
    <property type="project" value="InterPro"/>
</dbReference>
<dbReference type="eggNOG" id="KOG3806">
    <property type="taxonomic scope" value="Eukaryota"/>
</dbReference>
<dbReference type="PROSITE" id="PS51433">
    <property type="entry name" value="PNT"/>
    <property type="match status" value="1"/>
</dbReference>
<dbReference type="STRING" id="6412.T1G2P5"/>
<evidence type="ECO:0000313" key="2">
    <source>
        <dbReference type="EMBL" id="ESO07235.1"/>
    </source>
</evidence>
<accession>T1G2P5</accession>
<reference evidence="4" key="1">
    <citation type="submission" date="2012-12" db="EMBL/GenBank/DDBJ databases">
        <authorList>
            <person name="Hellsten U."/>
            <person name="Grimwood J."/>
            <person name="Chapman J.A."/>
            <person name="Shapiro H."/>
            <person name="Aerts A."/>
            <person name="Otillar R.P."/>
            <person name="Terry A.Y."/>
            <person name="Boore J.L."/>
            <person name="Simakov O."/>
            <person name="Marletaz F."/>
            <person name="Cho S.-J."/>
            <person name="Edsinger-Gonzales E."/>
            <person name="Havlak P."/>
            <person name="Kuo D.-H."/>
            <person name="Larsson T."/>
            <person name="Lv J."/>
            <person name="Arendt D."/>
            <person name="Savage R."/>
            <person name="Osoegawa K."/>
            <person name="de Jong P."/>
            <person name="Lindberg D.R."/>
            <person name="Seaver E.C."/>
            <person name="Weisblat D.A."/>
            <person name="Putnam N.H."/>
            <person name="Grigoriev I.V."/>
            <person name="Rokhsar D.S."/>
        </authorList>
    </citation>
    <scope>NUCLEOTIDE SEQUENCE</scope>
</reference>
<feature type="domain" description="PNT" evidence="1">
    <location>
        <begin position="1"/>
        <end position="67"/>
    </location>
</feature>
<name>T1G2P5_HELRO</name>
<evidence type="ECO:0000259" key="1">
    <source>
        <dbReference type="PROSITE" id="PS51433"/>
    </source>
</evidence>
<dbReference type="CTD" id="20215343"/>
<dbReference type="GO" id="GO:0030154">
    <property type="term" value="P:cell differentiation"/>
    <property type="evidence" value="ECO:0000318"/>
    <property type="project" value="GO_Central"/>
</dbReference>
<dbReference type="KEGG" id="hro:HELRODRAFT_76784"/>
<dbReference type="AlphaFoldDB" id="T1G2P5"/>
<dbReference type="Proteomes" id="UP000015101">
    <property type="component" value="Unassembled WGS sequence"/>
</dbReference>
<dbReference type="SUPFAM" id="SSF47769">
    <property type="entry name" value="SAM/Pointed domain"/>
    <property type="match status" value="1"/>
</dbReference>
<dbReference type="Gene3D" id="1.10.150.50">
    <property type="entry name" value="Transcription Factor, Ets-1"/>
    <property type="match status" value="1"/>
</dbReference>
<dbReference type="GO" id="GO:0005634">
    <property type="term" value="C:nucleus"/>
    <property type="evidence" value="ECO:0000318"/>
    <property type="project" value="GO_Central"/>
</dbReference>
<dbReference type="HOGENOM" id="CLU_2819882_0_0_1"/>
<dbReference type="EMBL" id="KB096222">
    <property type="protein sequence ID" value="ESO07235.1"/>
    <property type="molecule type" value="Genomic_DNA"/>
</dbReference>
<dbReference type="GeneID" id="20215343"/>
<reference evidence="3" key="3">
    <citation type="submission" date="2015-06" db="UniProtKB">
        <authorList>
            <consortium name="EnsemblMetazoa"/>
        </authorList>
    </citation>
    <scope>IDENTIFICATION</scope>
</reference>
<organism evidence="3 4">
    <name type="scientific">Helobdella robusta</name>
    <name type="common">Californian leech</name>
    <dbReference type="NCBI Taxonomy" id="6412"/>
    <lineage>
        <taxon>Eukaryota</taxon>
        <taxon>Metazoa</taxon>
        <taxon>Spiralia</taxon>
        <taxon>Lophotrochozoa</taxon>
        <taxon>Annelida</taxon>
        <taxon>Clitellata</taxon>
        <taxon>Hirudinea</taxon>
        <taxon>Rhynchobdellida</taxon>
        <taxon>Glossiphoniidae</taxon>
        <taxon>Helobdella</taxon>
    </lineage>
</organism>
<dbReference type="EMBL" id="AMQM01003591">
    <property type="status" value="NOT_ANNOTATED_CDS"/>
    <property type="molecule type" value="Genomic_DNA"/>
</dbReference>
<dbReference type="InterPro" id="IPR003118">
    <property type="entry name" value="Pointed_dom"/>
</dbReference>
<dbReference type="GO" id="GO:0000981">
    <property type="term" value="F:DNA-binding transcription factor activity, RNA polymerase II-specific"/>
    <property type="evidence" value="ECO:0000318"/>
    <property type="project" value="GO_Central"/>
</dbReference>
<dbReference type="RefSeq" id="XP_009014613.1">
    <property type="nucleotide sequence ID" value="XM_009016365.1"/>
</dbReference>
<evidence type="ECO:0000313" key="4">
    <source>
        <dbReference type="Proteomes" id="UP000015101"/>
    </source>
</evidence>
<dbReference type="InterPro" id="IPR013761">
    <property type="entry name" value="SAM/pointed_sf"/>
</dbReference>
<sequence length="67" mass="7882">DPLDWSMSDVQTWLIWVTLELSLQSFDLTKVSYTGRQLIERGRSSFLKLLPESISDVVWEHFQILVK</sequence>